<evidence type="ECO:0000313" key="2">
    <source>
        <dbReference type="EMBL" id="KZD12196.1"/>
    </source>
</evidence>
<feature type="domain" description="Gfo/Idh/MocA-like oxidoreductase N-terminal" evidence="1">
    <location>
        <begin position="1"/>
        <end position="115"/>
    </location>
</feature>
<evidence type="ECO:0000313" key="3">
    <source>
        <dbReference type="Proteomes" id="UP000076400"/>
    </source>
</evidence>
<proteinExistence type="predicted"/>
<protein>
    <recommendedName>
        <fullName evidence="1">Gfo/Idh/MocA-like oxidoreductase N-terminal domain-containing protein</fullName>
    </recommendedName>
</protein>
<accession>A0A154WFD1</accession>
<dbReference type="GO" id="GO:0000166">
    <property type="term" value="F:nucleotide binding"/>
    <property type="evidence" value="ECO:0007669"/>
    <property type="project" value="InterPro"/>
</dbReference>
<keyword evidence="3" id="KW-1185">Reference proteome</keyword>
<sequence>MRILLIGAGRIAGEYVKALQARGPVEIDILSRTEASAAGLRQRHGLAQAFWGGQDRLASLDLSYDGYIVATPIETLLPYLVQLTRQGARRILVEKPVCLSSAELRAFLHAHPQATAMAALNRLYYPSVQALADRLAVEPATSASFSFGEMLPRIEAANLAPPVLARLGLANSIHVIATVFSLIGLPRLLHPLVSGQGRIDWHPSGAVFAGAGSTESGICFTYLADWLSAGRWSMTVRTGRGVYMLEPVETLSFQPLAGGPAEMLVPPVSDGLKCGFPQMLEAWLAADAPDAKASLYSLLAYLEAIEAMMGYRGDGVAR</sequence>
<dbReference type="PANTHER" id="PTHR43377:SF1">
    <property type="entry name" value="BILIVERDIN REDUCTASE A"/>
    <property type="match status" value="1"/>
</dbReference>
<dbReference type="AlphaFoldDB" id="A0A154WFD1"/>
<dbReference type="PANTHER" id="PTHR43377">
    <property type="entry name" value="BILIVERDIN REDUCTASE A"/>
    <property type="match status" value="1"/>
</dbReference>
<dbReference type="SUPFAM" id="SSF51735">
    <property type="entry name" value="NAD(P)-binding Rossmann-fold domains"/>
    <property type="match status" value="1"/>
</dbReference>
<reference evidence="2 3" key="1">
    <citation type="submission" date="2015-12" db="EMBL/GenBank/DDBJ databases">
        <title>Genome sequence of Oceanibaculum pacificum MCCC 1A02656.</title>
        <authorList>
            <person name="Lu L."/>
            <person name="Lai Q."/>
            <person name="Shao Z."/>
            <person name="Qian P."/>
        </authorList>
    </citation>
    <scope>NUCLEOTIDE SEQUENCE [LARGE SCALE GENOMIC DNA]</scope>
    <source>
        <strain evidence="2 3">MCCC 1A02656</strain>
    </source>
</reference>
<organism evidence="2 3">
    <name type="scientific">Oceanibaculum pacificum</name>
    <dbReference type="NCBI Taxonomy" id="580166"/>
    <lineage>
        <taxon>Bacteria</taxon>
        <taxon>Pseudomonadati</taxon>
        <taxon>Pseudomonadota</taxon>
        <taxon>Alphaproteobacteria</taxon>
        <taxon>Rhodospirillales</taxon>
        <taxon>Oceanibaculaceae</taxon>
        <taxon>Oceanibaculum</taxon>
    </lineage>
</organism>
<dbReference type="Gene3D" id="3.40.50.720">
    <property type="entry name" value="NAD(P)-binding Rossmann-like Domain"/>
    <property type="match status" value="1"/>
</dbReference>
<dbReference type="Pfam" id="PF01408">
    <property type="entry name" value="GFO_IDH_MocA"/>
    <property type="match status" value="1"/>
</dbReference>
<dbReference type="InterPro" id="IPR051450">
    <property type="entry name" value="Gfo/Idh/MocA_Oxidoreductases"/>
</dbReference>
<name>A0A154WFD1_9PROT</name>
<comment type="caution">
    <text evidence="2">The sequence shown here is derived from an EMBL/GenBank/DDBJ whole genome shotgun (WGS) entry which is preliminary data.</text>
</comment>
<evidence type="ECO:0000259" key="1">
    <source>
        <dbReference type="Pfam" id="PF01408"/>
    </source>
</evidence>
<dbReference type="EMBL" id="LPXN01000046">
    <property type="protein sequence ID" value="KZD12196.1"/>
    <property type="molecule type" value="Genomic_DNA"/>
</dbReference>
<dbReference type="InterPro" id="IPR000683">
    <property type="entry name" value="Gfo/Idh/MocA-like_OxRdtase_N"/>
</dbReference>
<dbReference type="Proteomes" id="UP000076400">
    <property type="component" value="Unassembled WGS sequence"/>
</dbReference>
<dbReference type="RefSeq" id="WP_067552954.1">
    <property type="nucleotide sequence ID" value="NZ_LPXN01000046.1"/>
</dbReference>
<dbReference type="STRING" id="580166.AUP43_05165"/>
<dbReference type="InterPro" id="IPR036291">
    <property type="entry name" value="NAD(P)-bd_dom_sf"/>
</dbReference>
<gene>
    <name evidence="2" type="ORF">AUP43_05165</name>
</gene>